<feature type="domain" description="UVR" evidence="9">
    <location>
        <begin position="449"/>
        <end position="484"/>
    </location>
</feature>
<dbReference type="Proteomes" id="UP000320643">
    <property type="component" value="Unassembled WGS sequence"/>
</dbReference>
<dbReference type="AlphaFoldDB" id="A0A552V034"/>
<feature type="region of interest" description="Disordered" evidence="8">
    <location>
        <begin position="157"/>
        <end position="195"/>
    </location>
</feature>
<evidence type="ECO:0000259" key="10">
    <source>
        <dbReference type="PROSITE" id="PS51903"/>
    </source>
</evidence>
<dbReference type="SMART" id="SM01086">
    <property type="entry name" value="ClpB_D2-small"/>
    <property type="match status" value="1"/>
</dbReference>
<sequence>MDDNFSPRVKDVITYSKEEALRLGHDFIGTEHLMLGILRDGNGKAISILNNISVDLEHLRKKVEILSPANPNAERNNEKKNLHLTRQAERALRTTFLEAKVFQSTSISTAHLLLCILRNENDPTTKLLNKLKIDYETVKEQFISMTSNEEDYMENLPKAESYNDDPGQDDSLRESTFNNPAAGNKTNKKSKTPVLDNFGRDLTELAEEGKLDPVVGREKEIERVSQILSRRKKNNPLLIGEPGVGKSAIAEGLALRIIQKKVSRILFNKRVVTLDLASLVAGTKYRGQFEERMKAVMNELEKNDDIILFIDEIHTIVGAGGATGSLDASNMFKPALARGEIQCIGATTLDEYRQYIEKDGALERRFQKVIVEPTTVEETITILNNIKNKYEDHHNVIYTQEAIEACVKLTSRYMSERFLPDKAIDALDEAGSRVHITNIDVPKQILDLERQLEEVRELKNTVVKKQKYEEAAKLRDDEKRIEKDLAIAQEQWEEDSKNNRITVTEDNVADVVSMMTGIPVNRIAQTESNKLAKLPELIRGKVIGQDEAVNKIAKSIQRNRAGLKDPNKPIGSFVFLGQTGVGKTQLAKVIAKELFDSEDALVRIDMSEYMEKFAISRLVGAPPGYVGYEEGGQLTEKVRRKPYCVVLLDEIEKAHPDVFNMLLQVLDDGFLTDSLGRKIDFKNTIIVMTSNVGARQLKDFGQGVGFGTSAKKLQADEHNKGVIEAALKKTFAPEFINRIDDIIVFNALEKEHIDLIIDIELEKLYARIKDLGYNIALSDKAKDFIAEKGFDKQYGARPLKRAIQKYVEDVLAEEIITSKISSGDEIFMDLEENGTELSVAIKKAENPAS</sequence>
<dbReference type="SUPFAM" id="SSF52540">
    <property type="entry name" value="P-loop containing nucleoside triphosphate hydrolases"/>
    <property type="match status" value="2"/>
</dbReference>
<organism evidence="11 12">
    <name type="scientific">Flavobacterium zepuense</name>
    <dbReference type="NCBI Taxonomy" id="2593302"/>
    <lineage>
        <taxon>Bacteria</taxon>
        <taxon>Pseudomonadati</taxon>
        <taxon>Bacteroidota</taxon>
        <taxon>Flavobacteriia</taxon>
        <taxon>Flavobacteriales</taxon>
        <taxon>Flavobacteriaceae</taxon>
        <taxon>Flavobacterium</taxon>
    </lineage>
</organism>
<evidence type="ECO:0000256" key="6">
    <source>
        <dbReference type="RuleBase" id="RU004432"/>
    </source>
</evidence>
<feature type="domain" description="Clp R" evidence="10">
    <location>
        <begin position="1"/>
        <end position="148"/>
    </location>
</feature>
<comment type="similarity">
    <text evidence="6">Belongs to the ClpA/ClpB family.</text>
</comment>
<dbReference type="InterPro" id="IPR004176">
    <property type="entry name" value="Clp_R_N"/>
</dbReference>
<dbReference type="EMBL" id="VJVZ01000007">
    <property type="protein sequence ID" value="TRW23839.1"/>
    <property type="molecule type" value="Genomic_DNA"/>
</dbReference>
<dbReference type="InterPro" id="IPR019489">
    <property type="entry name" value="Clp_ATPase_C"/>
</dbReference>
<evidence type="ECO:0000256" key="5">
    <source>
        <dbReference type="PROSITE-ProRule" id="PRU01251"/>
    </source>
</evidence>
<evidence type="ECO:0000313" key="11">
    <source>
        <dbReference type="EMBL" id="TRW23839.1"/>
    </source>
</evidence>
<dbReference type="GO" id="GO:0034605">
    <property type="term" value="P:cellular response to heat"/>
    <property type="evidence" value="ECO:0007669"/>
    <property type="project" value="TreeGrafter"/>
</dbReference>
<protein>
    <submittedName>
        <fullName evidence="11">ATP-dependent Clp protease ATP-binding subunit</fullName>
    </submittedName>
</protein>
<evidence type="ECO:0000256" key="3">
    <source>
        <dbReference type="ARBA" id="ARBA00022840"/>
    </source>
</evidence>
<dbReference type="InterPro" id="IPR018368">
    <property type="entry name" value="ClpA/B_CS1"/>
</dbReference>
<dbReference type="PROSITE" id="PS00871">
    <property type="entry name" value="CLPAB_2"/>
    <property type="match status" value="1"/>
</dbReference>
<dbReference type="SMART" id="SM00382">
    <property type="entry name" value="AAA"/>
    <property type="match status" value="2"/>
</dbReference>
<dbReference type="Pfam" id="PF02861">
    <property type="entry name" value="Clp_N"/>
    <property type="match status" value="1"/>
</dbReference>
<keyword evidence="12" id="KW-1185">Reference proteome</keyword>
<dbReference type="GO" id="GO:0005737">
    <property type="term" value="C:cytoplasm"/>
    <property type="evidence" value="ECO:0007669"/>
    <property type="project" value="TreeGrafter"/>
</dbReference>
<evidence type="ECO:0000256" key="2">
    <source>
        <dbReference type="ARBA" id="ARBA00022741"/>
    </source>
</evidence>
<dbReference type="RefSeq" id="WP_143373587.1">
    <property type="nucleotide sequence ID" value="NZ_VJVZ01000007.1"/>
</dbReference>
<dbReference type="CDD" id="cd00009">
    <property type="entry name" value="AAA"/>
    <property type="match status" value="1"/>
</dbReference>
<dbReference type="GO" id="GO:0006508">
    <property type="term" value="P:proteolysis"/>
    <property type="evidence" value="ECO:0007669"/>
    <property type="project" value="UniProtKB-KW"/>
</dbReference>
<dbReference type="PROSITE" id="PS50151">
    <property type="entry name" value="UVR"/>
    <property type="match status" value="1"/>
</dbReference>
<evidence type="ECO:0000256" key="8">
    <source>
        <dbReference type="SAM" id="MobiDB-lite"/>
    </source>
</evidence>
<name>A0A552V034_9FLAO</name>
<gene>
    <name evidence="11" type="ORF">FMM05_11795</name>
</gene>
<dbReference type="Pfam" id="PF00004">
    <property type="entry name" value="AAA"/>
    <property type="match status" value="1"/>
</dbReference>
<evidence type="ECO:0000256" key="7">
    <source>
        <dbReference type="SAM" id="Coils"/>
    </source>
</evidence>
<dbReference type="InterPro" id="IPR003959">
    <property type="entry name" value="ATPase_AAA_core"/>
</dbReference>
<dbReference type="PANTHER" id="PTHR11638:SF18">
    <property type="entry name" value="HEAT SHOCK PROTEIN 104"/>
    <property type="match status" value="1"/>
</dbReference>
<keyword evidence="2 6" id="KW-0547">Nucleotide-binding</keyword>
<keyword evidence="11" id="KW-0378">Hydrolase</keyword>
<keyword evidence="11" id="KW-0645">Protease</keyword>
<accession>A0A552V034</accession>
<proteinExistence type="inferred from homology"/>
<dbReference type="InterPro" id="IPR041546">
    <property type="entry name" value="ClpA/ClpB_AAA_lid"/>
</dbReference>
<dbReference type="Gene3D" id="3.40.50.300">
    <property type="entry name" value="P-loop containing nucleotide triphosphate hydrolases"/>
    <property type="match status" value="2"/>
</dbReference>
<dbReference type="CDD" id="cd19499">
    <property type="entry name" value="RecA-like_ClpB_Hsp104-like"/>
    <property type="match status" value="1"/>
</dbReference>
<dbReference type="Gene3D" id="1.10.8.60">
    <property type="match status" value="2"/>
</dbReference>
<dbReference type="InterPro" id="IPR050130">
    <property type="entry name" value="ClpA_ClpB"/>
</dbReference>
<keyword evidence="3 6" id="KW-0067">ATP-binding</keyword>
<evidence type="ECO:0000259" key="9">
    <source>
        <dbReference type="PROSITE" id="PS50151"/>
    </source>
</evidence>
<feature type="compositionally biased region" description="Polar residues" evidence="8">
    <location>
        <begin position="174"/>
        <end position="185"/>
    </location>
</feature>
<dbReference type="OrthoDB" id="9803641at2"/>
<dbReference type="Pfam" id="PF07724">
    <property type="entry name" value="AAA_2"/>
    <property type="match status" value="1"/>
</dbReference>
<dbReference type="InterPro" id="IPR028299">
    <property type="entry name" value="ClpA/B_CS2"/>
</dbReference>
<dbReference type="InterPro" id="IPR001270">
    <property type="entry name" value="ClpA/B"/>
</dbReference>
<dbReference type="Gene3D" id="4.10.860.10">
    <property type="entry name" value="UVR domain"/>
    <property type="match status" value="1"/>
</dbReference>
<keyword evidence="1 5" id="KW-0677">Repeat</keyword>
<comment type="caution">
    <text evidence="11">The sequence shown here is derived from an EMBL/GenBank/DDBJ whole genome shotgun (WGS) entry which is preliminary data.</text>
</comment>
<evidence type="ECO:0000256" key="4">
    <source>
        <dbReference type="ARBA" id="ARBA00023186"/>
    </source>
</evidence>
<dbReference type="PANTHER" id="PTHR11638">
    <property type="entry name" value="ATP-DEPENDENT CLP PROTEASE"/>
    <property type="match status" value="1"/>
</dbReference>
<dbReference type="Gene3D" id="1.10.1780.10">
    <property type="entry name" value="Clp, N-terminal domain"/>
    <property type="match status" value="1"/>
</dbReference>
<dbReference type="PROSITE" id="PS00870">
    <property type="entry name" value="CLPAB_1"/>
    <property type="match status" value="1"/>
</dbReference>
<dbReference type="InterPro" id="IPR036628">
    <property type="entry name" value="Clp_N_dom_sf"/>
</dbReference>
<keyword evidence="7" id="KW-0175">Coiled coil</keyword>
<dbReference type="PROSITE" id="PS51903">
    <property type="entry name" value="CLP_R"/>
    <property type="match status" value="1"/>
</dbReference>
<dbReference type="Pfam" id="PF17871">
    <property type="entry name" value="AAA_lid_9"/>
    <property type="match status" value="1"/>
</dbReference>
<dbReference type="PRINTS" id="PR00300">
    <property type="entry name" value="CLPPROTEASEA"/>
</dbReference>
<evidence type="ECO:0000256" key="1">
    <source>
        <dbReference type="ARBA" id="ARBA00022737"/>
    </source>
</evidence>
<dbReference type="SUPFAM" id="SSF81923">
    <property type="entry name" value="Double Clp-N motif"/>
    <property type="match status" value="1"/>
</dbReference>
<reference evidence="11 12" key="1">
    <citation type="submission" date="2019-07" db="EMBL/GenBank/DDBJ databases">
        <title>Flavobacterium sp. nov., isolated from glacier ice.</title>
        <authorList>
            <person name="Liu Q."/>
            <person name="Xin Y.-H."/>
        </authorList>
    </citation>
    <scope>NUCLEOTIDE SEQUENCE [LARGE SCALE GENOMIC DNA]</scope>
    <source>
        <strain evidence="11 12">ZT4R6</strain>
    </source>
</reference>
<dbReference type="FunFam" id="3.40.50.300:FF:000025">
    <property type="entry name" value="ATP-dependent Clp protease subunit"/>
    <property type="match status" value="1"/>
</dbReference>
<dbReference type="InterPro" id="IPR003593">
    <property type="entry name" value="AAA+_ATPase"/>
</dbReference>
<keyword evidence="4 6" id="KW-0143">Chaperone</keyword>
<dbReference type="FunFam" id="3.40.50.300:FF:000010">
    <property type="entry name" value="Chaperone clpB 1, putative"/>
    <property type="match status" value="1"/>
</dbReference>
<dbReference type="InterPro" id="IPR001943">
    <property type="entry name" value="UVR_dom"/>
</dbReference>
<dbReference type="GO" id="GO:0005524">
    <property type="term" value="F:ATP binding"/>
    <property type="evidence" value="ECO:0007669"/>
    <property type="project" value="UniProtKB-KW"/>
</dbReference>
<dbReference type="InterPro" id="IPR027417">
    <property type="entry name" value="P-loop_NTPase"/>
</dbReference>
<feature type="coiled-coil region" evidence="7">
    <location>
        <begin position="445"/>
        <end position="491"/>
    </location>
</feature>
<dbReference type="GO" id="GO:0008233">
    <property type="term" value="F:peptidase activity"/>
    <property type="evidence" value="ECO:0007669"/>
    <property type="project" value="UniProtKB-KW"/>
</dbReference>
<dbReference type="GO" id="GO:0016887">
    <property type="term" value="F:ATP hydrolysis activity"/>
    <property type="evidence" value="ECO:0007669"/>
    <property type="project" value="InterPro"/>
</dbReference>
<evidence type="ECO:0000313" key="12">
    <source>
        <dbReference type="Proteomes" id="UP000320643"/>
    </source>
</evidence>
<dbReference type="Pfam" id="PF10431">
    <property type="entry name" value="ClpB_D2-small"/>
    <property type="match status" value="1"/>
</dbReference>